<name>A0A839H7V2_9LACO</name>
<dbReference type="Pfam" id="PF01047">
    <property type="entry name" value="MarR"/>
    <property type="match status" value="1"/>
</dbReference>
<dbReference type="PROSITE" id="PS01117">
    <property type="entry name" value="HTH_MARR_1"/>
    <property type="match status" value="1"/>
</dbReference>
<dbReference type="InterPro" id="IPR036388">
    <property type="entry name" value="WH-like_DNA-bd_sf"/>
</dbReference>
<evidence type="ECO:0000256" key="1">
    <source>
        <dbReference type="ARBA" id="ARBA00023015"/>
    </source>
</evidence>
<dbReference type="PRINTS" id="PR00598">
    <property type="entry name" value="HTHMARR"/>
</dbReference>
<dbReference type="InterPro" id="IPR011991">
    <property type="entry name" value="ArsR-like_HTH"/>
</dbReference>
<dbReference type="CDD" id="cd00090">
    <property type="entry name" value="HTH_ARSR"/>
    <property type="match status" value="1"/>
</dbReference>
<gene>
    <name evidence="5" type="ORF">H5S41_00270</name>
</gene>
<organism evidence="5 6">
    <name type="scientific">Limosilactobacillus albertensis</name>
    <dbReference type="NCBI Taxonomy" id="2759752"/>
    <lineage>
        <taxon>Bacteria</taxon>
        <taxon>Bacillati</taxon>
        <taxon>Bacillota</taxon>
        <taxon>Bacilli</taxon>
        <taxon>Lactobacillales</taxon>
        <taxon>Lactobacillaceae</taxon>
        <taxon>Limosilactobacillus</taxon>
    </lineage>
</organism>
<dbReference type="PANTHER" id="PTHR42756">
    <property type="entry name" value="TRANSCRIPTIONAL REGULATOR, MARR"/>
    <property type="match status" value="1"/>
</dbReference>
<dbReference type="InterPro" id="IPR036390">
    <property type="entry name" value="WH_DNA-bd_sf"/>
</dbReference>
<dbReference type="AlphaFoldDB" id="A0A839H7V2"/>
<feature type="domain" description="HTH marR-type" evidence="4">
    <location>
        <begin position="75"/>
        <end position="211"/>
    </location>
</feature>
<dbReference type="InterPro" id="IPR000835">
    <property type="entry name" value="HTH_MarR-typ"/>
</dbReference>
<dbReference type="SMART" id="SM00347">
    <property type="entry name" value="HTH_MARR"/>
    <property type="match status" value="1"/>
</dbReference>
<keyword evidence="2" id="KW-0238">DNA-binding</keyword>
<evidence type="ECO:0000259" key="4">
    <source>
        <dbReference type="PROSITE" id="PS50995"/>
    </source>
</evidence>
<dbReference type="InterPro" id="IPR023187">
    <property type="entry name" value="Tscrpt_reg_MarR-type_CS"/>
</dbReference>
<keyword evidence="3" id="KW-0804">Transcription</keyword>
<dbReference type="GO" id="GO:0003677">
    <property type="term" value="F:DNA binding"/>
    <property type="evidence" value="ECO:0007669"/>
    <property type="project" value="UniProtKB-KW"/>
</dbReference>
<dbReference type="RefSeq" id="WP_182601481.1">
    <property type="nucleotide sequence ID" value="NZ_JACIVD010000023.1"/>
</dbReference>
<proteinExistence type="predicted"/>
<reference evidence="5 6" key="1">
    <citation type="submission" date="2020-07" db="EMBL/GenBank/DDBJ databases">
        <title>Description of Limosilactobacillus balticus sp. nov., Limosilactobacillus agrestis sp. nov., Limosilactobacillus albertensis sp. nov., Limosilactobacillus rudii sp. nov., Limosilactobacillus fastidiosus sp. nov., five novel Limosilactobacillus species isolated from the vertebrate gastrointestinal tract, and proposal of 6 subspecies of Limosilactobacillus reuteri adapted to the gastrointestinal tract of specific vertebrate hosts.</title>
        <authorList>
            <person name="Li F."/>
            <person name="Cheng C."/>
            <person name="Zheng J."/>
            <person name="Quevedo R.M."/>
            <person name="Li J."/>
            <person name="Roos S."/>
            <person name="Gaenzle M.G."/>
            <person name="Walter J."/>
        </authorList>
    </citation>
    <scope>NUCLEOTIDE SEQUENCE [LARGE SCALE GENOMIC DNA]</scope>
    <source>
        <strain evidence="5 6">Lr3000</strain>
    </source>
</reference>
<evidence type="ECO:0000313" key="5">
    <source>
        <dbReference type="EMBL" id="MBB1122419.1"/>
    </source>
</evidence>
<evidence type="ECO:0000256" key="3">
    <source>
        <dbReference type="ARBA" id="ARBA00023163"/>
    </source>
</evidence>
<dbReference type="EMBL" id="JACIVD010000023">
    <property type="protein sequence ID" value="MBB1122419.1"/>
    <property type="molecule type" value="Genomic_DNA"/>
</dbReference>
<keyword evidence="1" id="KW-0805">Transcription regulation</keyword>
<accession>A0A839H7V2</accession>
<dbReference type="Gene3D" id="1.10.10.10">
    <property type="entry name" value="Winged helix-like DNA-binding domain superfamily/Winged helix DNA-binding domain"/>
    <property type="match status" value="1"/>
</dbReference>
<evidence type="ECO:0000256" key="2">
    <source>
        <dbReference type="ARBA" id="ARBA00023125"/>
    </source>
</evidence>
<evidence type="ECO:0000313" key="6">
    <source>
        <dbReference type="Proteomes" id="UP000547628"/>
    </source>
</evidence>
<dbReference type="SUPFAM" id="SSF46785">
    <property type="entry name" value="Winged helix' DNA-binding domain"/>
    <property type="match status" value="1"/>
</dbReference>
<comment type="caution">
    <text evidence="5">The sequence shown here is derived from an EMBL/GenBank/DDBJ whole genome shotgun (WGS) entry which is preliminary data.</text>
</comment>
<dbReference type="Proteomes" id="UP000547628">
    <property type="component" value="Unassembled WGS sequence"/>
</dbReference>
<protein>
    <submittedName>
        <fullName evidence="5">MarR family transcriptional regulator</fullName>
    </submittedName>
</protein>
<dbReference type="GO" id="GO:0003700">
    <property type="term" value="F:DNA-binding transcription factor activity"/>
    <property type="evidence" value="ECO:0007669"/>
    <property type="project" value="InterPro"/>
</dbReference>
<sequence length="215" mass="24109">MTEISDMELIQKMLKSLSVLRGNTLWGNNQGFSRQQMGKFGFGGREFQQTDMNNNNMFGRGGFSPMNGPMAGRQSMNGWSDMMGQRPGFDHSAMMNNRPGFMNRQGLIRENLLTIIADASEGIRAKKIAEKAGINQSSVSESLSKLEDDGYIKRTVDPTDKRATLIFLTDLGEARANEIKDQQQKMFGHLFDNLTASEKEELSRLLDKIIDGEDK</sequence>
<dbReference type="PROSITE" id="PS50995">
    <property type="entry name" value="HTH_MARR_2"/>
    <property type="match status" value="1"/>
</dbReference>
<dbReference type="PANTHER" id="PTHR42756:SF1">
    <property type="entry name" value="TRANSCRIPTIONAL REPRESSOR OF EMRAB OPERON"/>
    <property type="match status" value="1"/>
</dbReference>